<gene>
    <name evidence="2" type="ORF">AWZ03_008972</name>
</gene>
<comment type="caution">
    <text evidence="2">The sequence shown here is derived from an EMBL/GenBank/DDBJ whole genome shotgun (WGS) entry which is preliminary data.</text>
</comment>
<evidence type="ECO:0000256" key="1">
    <source>
        <dbReference type="SAM" id="MobiDB-lite"/>
    </source>
</evidence>
<feature type="compositionally biased region" description="Polar residues" evidence="1">
    <location>
        <begin position="94"/>
        <end position="105"/>
    </location>
</feature>
<name>A0A484B6W3_DRONA</name>
<evidence type="ECO:0000313" key="3">
    <source>
        <dbReference type="Proteomes" id="UP000295192"/>
    </source>
</evidence>
<dbReference type="Proteomes" id="UP000295192">
    <property type="component" value="Unassembled WGS sequence"/>
</dbReference>
<sequence length="129" mass="13762">MSYLTPTAQSSSNSSSSSNAAQRLTSRSASPNRRGRANSLTPSQDAADLSPLASPQPLHKRPPRPTQLNEIFRPRCNTDPSNSRNSSHSSSNSKKPTATRSVLGSLLRQTLKVTTASVGFSASEERSAH</sequence>
<keyword evidence="3" id="KW-1185">Reference proteome</keyword>
<evidence type="ECO:0000313" key="2">
    <source>
        <dbReference type="EMBL" id="TDG44566.1"/>
    </source>
</evidence>
<dbReference type="EMBL" id="LSRL02000099">
    <property type="protein sequence ID" value="TDG44566.1"/>
    <property type="molecule type" value="Genomic_DNA"/>
</dbReference>
<feature type="compositionally biased region" description="Low complexity" evidence="1">
    <location>
        <begin position="81"/>
        <end position="93"/>
    </location>
</feature>
<dbReference type="OrthoDB" id="74360at2759"/>
<organism evidence="2 3">
    <name type="scientific">Drosophila navojoa</name>
    <name type="common">Fruit fly</name>
    <dbReference type="NCBI Taxonomy" id="7232"/>
    <lineage>
        <taxon>Eukaryota</taxon>
        <taxon>Metazoa</taxon>
        <taxon>Ecdysozoa</taxon>
        <taxon>Arthropoda</taxon>
        <taxon>Hexapoda</taxon>
        <taxon>Insecta</taxon>
        <taxon>Pterygota</taxon>
        <taxon>Neoptera</taxon>
        <taxon>Endopterygota</taxon>
        <taxon>Diptera</taxon>
        <taxon>Brachycera</taxon>
        <taxon>Muscomorpha</taxon>
        <taxon>Ephydroidea</taxon>
        <taxon>Drosophilidae</taxon>
        <taxon>Drosophila</taxon>
    </lineage>
</organism>
<feature type="compositionally biased region" description="Polar residues" evidence="1">
    <location>
        <begin position="20"/>
        <end position="31"/>
    </location>
</feature>
<accession>A0A484B6W3</accession>
<dbReference type="AlphaFoldDB" id="A0A484B6W3"/>
<dbReference type="OMA" id="NDICRPR"/>
<feature type="region of interest" description="Disordered" evidence="1">
    <location>
        <begin position="1"/>
        <end position="105"/>
    </location>
</feature>
<feature type="compositionally biased region" description="Low complexity" evidence="1">
    <location>
        <begin position="10"/>
        <end position="19"/>
    </location>
</feature>
<reference evidence="2 3" key="1">
    <citation type="journal article" date="2019" name="J. Hered.">
        <title>An Improved Genome Assembly for Drosophila navojoa, the Basal Species in the mojavensis Cluster.</title>
        <authorList>
            <person name="Vanderlinde T."/>
            <person name="Dupim E.G."/>
            <person name="Nazario-Yepiz N.O."/>
            <person name="Carvalho A.B."/>
        </authorList>
    </citation>
    <scope>NUCLEOTIDE SEQUENCE [LARGE SCALE GENOMIC DNA]</scope>
    <source>
        <strain evidence="2">Navoj_Jal97</strain>
        <tissue evidence="2">Whole organism</tissue>
    </source>
</reference>
<protein>
    <submittedName>
        <fullName evidence="2">Uncharacterized protein</fullName>
    </submittedName>
</protein>
<proteinExistence type="predicted"/>